<dbReference type="EMBL" id="NRDI02000011">
    <property type="protein sequence ID" value="KAI1512409.1"/>
    <property type="molecule type" value="Genomic_DNA"/>
</dbReference>
<dbReference type="EMBL" id="NQIK02000010">
    <property type="protein sequence ID" value="KAF7565336.1"/>
    <property type="molecule type" value="Genomic_DNA"/>
</dbReference>
<evidence type="ECO:0000313" key="3">
    <source>
        <dbReference type="Proteomes" id="UP000249757"/>
    </source>
</evidence>
<reference evidence="2" key="3">
    <citation type="journal article" date="2022" name="bioRxiv">
        <title>A global pangenome for the wheat fungal pathogen Pyrenophora tritici-repentis and prediction of effector protein structural homology.</title>
        <authorList>
            <person name="Moolhuijzen P."/>
            <person name="See P.T."/>
            <person name="Shi G."/>
            <person name="Powell H.R."/>
            <person name="Cockram J."/>
            <person name="Jorgensen L.N."/>
            <person name="Benslimane H."/>
            <person name="Strelkov S.E."/>
            <person name="Turner J."/>
            <person name="Liu Z."/>
            <person name="Moffat C.S."/>
        </authorList>
    </citation>
    <scope>NUCLEOTIDE SEQUENCE</scope>
    <source>
        <strain evidence="2">86-124</strain>
    </source>
</reference>
<gene>
    <name evidence="2" type="ORF">Ptr86124_008375</name>
    <name evidence="1" type="ORF">PtrM4_047700</name>
</gene>
<protein>
    <submittedName>
        <fullName evidence="2">Uncharacterized protein</fullName>
    </submittedName>
</protein>
<organism evidence="2 3">
    <name type="scientific">Pyrenophora tritici-repentis</name>
    <dbReference type="NCBI Taxonomy" id="45151"/>
    <lineage>
        <taxon>Eukaryota</taxon>
        <taxon>Fungi</taxon>
        <taxon>Dikarya</taxon>
        <taxon>Ascomycota</taxon>
        <taxon>Pezizomycotina</taxon>
        <taxon>Dothideomycetes</taxon>
        <taxon>Pleosporomycetidae</taxon>
        <taxon>Pleosporales</taxon>
        <taxon>Pleosporineae</taxon>
        <taxon>Pleosporaceae</taxon>
        <taxon>Pyrenophora</taxon>
    </lineage>
</organism>
<comment type="caution">
    <text evidence="2">The sequence shown here is derived from an EMBL/GenBank/DDBJ whole genome shotgun (WGS) entry which is preliminary data.</text>
</comment>
<keyword evidence="3" id="KW-1185">Reference proteome</keyword>
<dbReference type="Proteomes" id="UP000249757">
    <property type="component" value="Unassembled WGS sequence"/>
</dbReference>
<reference evidence="3" key="4">
    <citation type="journal article" date="2022" name="Microb. Genom.">
        <title>A global pangenome for the wheat fungal pathogen Pyrenophora tritici-repentis and prediction of effector protein structural homology.</title>
        <authorList>
            <person name="Moolhuijzen P.M."/>
            <person name="See P.T."/>
            <person name="Shi G."/>
            <person name="Powell H.R."/>
            <person name="Cockram J."/>
            <person name="Jorgensen L.N."/>
            <person name="Benslimane H."/>
            <person name="Strelkov S.E."/>
            <person name="Turner J."/>
            <person name="Liu Z."/>
            <person name="Moffat C.S."/>
        </authorList>
    </citation>
    <scope>NUCLEOTIDE SEQUENCE [LARGE SCALE GENOMIC DNA]</scope>
</reference>
<dbReference type="Proteomes" id="UP000245464">
    <property type="component" value="Chromosome 10"/>
</dbReference>
<name>A0A5M9KTL7_9PLEO</name>
<proteinExistence type="predicted"/>
<reference evidence="1" key="1">
    <citation type="journal article" date="2018" name="BMC Genomics">
        <title>Comparative genomics of the wheat fungal pathogen Pyrenophora tritici-repentis reveals chromosomal variations and genome plasticity.</title>
        <authorList>
            <person name="Moolhuijzen P."/>
            <person name="See P.T."/>
            <person name="Hane J.K."/>
            <person name="Shi G."/>
            <person name="Liu Z."/>
            <person name="Oliver R.P."/>
            <person name="Moffat C.S."/>
        </authorList>
    </citation>
    <scope>NUCLEOTIDE SEQUENCE [LARGE SCALE GENOMIC DNA]</scope>
    <source>
        <strain evidence="1">M4</strain>
    </source>
</reference>
<evidence type="ECO:0000313" key="2">
    <source>
        <dbReference type="EMBL" id="KAI1512409.1"/>
    </source>
</evidence>
<reference evidence="2" key="2">
    <citation type="submission" date="2021-05" db="EMBL/GenBank/DDBJ databases">
        <authorList>
            <person name="Moolhuijzen P.M."/>
            <person name="Moffat C.S."/>
        </authorList>
    </citation>
    <scope>NUCLEOTIDE SEQUENCE</scope>
    <source>
        <strain evidence="2">86-124</strain>
    </source>
</reference>
<accession>A0A5M9KTL7</accession>
<dbReference type="AlphaFoldDB" id="A0A5M9KTL7"/>
<sequence>MPELYHKLDSVVELAAAQQAQIKAIEELRKAPTEEKMLL</sequence>
<evidence type="ECO:0000313" key="1">
    <source>
        <dbReference type="EMBL" id="KAF7565336.1"/>
    </source>
</evidence>